<dbReference type="InterPro" id="IPR021255">
    <property type="entry name" value="DUF2807"/>
</dbReference>
<organism evidence="2 3">
    <name type="scientific">Winogradskyella endarachnes</name>
    <dbReference type="NCBI Taxonomy" id="2681965"/>
    <lineage>
        <taxon>Bacteria</taxon>
        <taxon>Pseudomonadati</taxon>
        <taxon>Bacteroidota</taxon>
        <taxon>Flavobacteriia</taxon>
        <taxon>Flavobacteriales</taxon>
        <taxon>Flavobacteriaceae</taxon>
        <taxon>Winogradskyella</taxon>
    </lineage>
</organism>
<keyword evidence="3" id="KW-1185">Reference proteome</keyword>
<dbReference type="EMBL" id="WOWS01000004">
    <property type="protein sequence ID" value="MUU79098.1"/>
    <property type="molecule type" value="Genomic_DNA"/>
</dbReference>
<evidence type="ECO:0000259" key="1">
    <source>
        <dbReference type="Pfam" id="PF10988"/>
    </source>
</evidence>
<dbReference type="Gene3D" id="2.160.20.120">
    <property type="match status" value="1"/>
</dbReference>
<comment type="caution">
    <text evidence="2">The sequence shown here is derived from an EMBL/GenBank/DDBJ whole genome shotgun (WGS) entry which is preliminary data.</text>
</comment>
<evidence type="ECO:0000313" key="3">
    <source>
        <dbReference type="Proteomes" id="UP000478208"/>
    </source>
</evidence>
<reference evidence="2 3" key="1">
    <citation type="submission" date="2019-12" db="EMBL/GenBank/DDBJ databases">
        <authorList>
            <person name="Li J."/>
        </authorList>
    </citation>
    <scope>NUCLEOTIDE SEQUENCE [LARGE SCALE GENOMIC DNA]</scope>
    <source>
        <strain evidence="2 3">HL2-2</strain>
    </source>
</reference>
<proteinExistence type="predicted"/>
<protein>
    <submittedName>
        <fullName evidence="2">DUF2807 domain-containing protein</fullName>
    </submittedName>
</protein>
<dbReference type="AlphaFoldDB" id="A0A6L6UA87"/>
<sequence length="223" mass="24682">MKQIISILFIVFGFYVNAQDAIEKTIGEFTTVKVFDLIHLKMIQSDENKVVISGKNKNDVEVVNNNGKLKIRMNLEESYDGNDTVVQLYFTSVDVIDANEGAKVTFKGTLKQYEVDLRTQEGAEITINLKTTYANMRAVTGGVINVTGTSKNQDISIYTGGVFNGEEFITEHTEVSINAAGEAYVNASEFVEVRIKAGGDVFIYGKPKTIDENTLLGGRIKRM</sequence>
<dbReference type="RefSeq" id="WP_157364170.1">
    <property type="nucleotide sequence ID" value="NZ_WOWS01000004.1"/>
</dbReference>
<dbReference type="Proteomes" id="UP000478208">
    <property type="component" value="Unassembled WGS sequence"/>
</dbReference>
<feature type="domain" description="Putative auto-transporter adhesin head GIN" evidence="1">
    <location>
        <begin position="28"/>
        <end position="207"/>
    </location>
</feature>
<evidence type="ECO:0000313" key="2">
    <source>
        <dbReference type="EMBL" id="MUU79098.1"/>
    </source>
</evidence>
<gene>
    <name evidence="2" type="ORF">GN138_11630</name>
</gene>
<dbReference type="Pfam" id="PF10988">
    <property type="entry name" value="DUF2807"/>
    <property type="match status" value="1"/>
</dbReference>
<name>A0A6L6UA87_9FLAO</name>
<accession>A0A6L6UA87</accession>